<organism evidence="2 3">
    <name type="scientific">Paratrimastix pyriformis</name>
    <dbReference type="NCBI Taxonomy" id="342808"/>
    <lineage>
        <taxon>Eukaryota</taxon>
        <taxon>Metamonada</taxon>
        <taxon>Preaxostyla</taxon>
        <taxon>Paratrimastigidae</taxon>
        <taxon>Paratrimastix</taxon>
    </lineage>
</organism>
<evidence type="ECO:0000313" key="2">
    <source>
        <dbReference type="EMBL" id="KAJ4453766.1"/>
    </source>
</evidence>
<feature type="compositionally biased region" description="Basic and acidic residues" evidence="1">
    <location>
        <begin position="1"/>
        <end position="22"/>
    </location>
</feature>
<evidence type="ECO:0000313" key="3">
    <source>
        <dbReference type="Proteomes" id="UP001141327"/>
    </source>
</evidence>
<accession>A0ABQ8U7D9</accession>
<dbReference type="Proteomes" id="UP001141327">
    <property type="component" value="Unassembled WGS sequence"/>
</dbReference>
<keyword evidence="3" id="KW-1185">Reference proteome</keyword>
<proteinExistence type="predicted"/>
<name>A0ABQ8U7D9_9EUKA</name>
<feature type="region of interest" description="Disordered" evidence="1">
    <location>
        <begin position="1"/>
        <end position="30"/>
    </location>
</feature>
<protein>
    <submittedName>
        <fullName evidence="2">Uncharacterized protein</fullName>
    </submittedName>
</protein>
<sequence length="147" mass="15894">MRGVRPVEGRTPHGGCRVREDSVPSGPLKPPLSLTRLAPPGAGRDPLEEMFGVRMVDPESFFVVFIETFGSCDSQLDCFTALRGTDSLPTLLCVGGWRSSAVLRACCASVHSFLVWVCLGKRLLGYPTIDIFTIDCMSAAIDCKIVS</sequence>
<evidence type="ECO:0000256" key="1">
    <source>
        <dbReference type="SAM" id="MobiDB-lite"/>
    </source>
</evidence>
<dbReference type="EMBL" id="JAPMOS010000218">
    <property type="protein sequence ID" value="KAJ4453766.1"/>
    <property type="molecule type" value="Genomic_DNA"/>
</dbReference>
<comment type="caution">
    <text evidence="2">The sequence shown here is derived from an EMBL/GenBank/DDBJ whole genome shotgun (WGS) entry which is preliminary data.</text>
</comment>
<gene>
    <name evidence="2" type="ORF">PAPYR_11683</name>
</gene>
<reference evidence="2" key="1">
    <citation type="journal article" date="2022" name="bioRxiv">
        <title>Genomics of Preaxostyla Flagellates Illuminates Evolutionary Transitions and the Path Towards Mitochondrial Loss.</title>
        <authorList>
            <person name="Novak L.V.F."/>
            <person name="Treitli S.C."/>
            <person name="Pyrih J."/>
            <person name="Halakuc P."/>
            <person name="Pipaliya S.V."/>
            <person name="Vacek V."/>
            <person name="Brzon O."/>
            <person name="Soukal P."/>
            <person name="Eme L."/>
            <person name="Dacks J.B."/>
            <person name="Karnkowska A."/>
            <person name="Elias M."/>
            <person name="Hampl V."/>
        </authorList>
    </citation>
    <scope>NUCLEOTIDE SEQUENCE</scope>
    <source>
        <strain evidence="2">RCP-MX</strain>
    </source>
</reference>